<accession>A0A077Z8S8</accession>
<feature type="coiled-coil region" evidence="1">
    <location>
        <begin position="14"/>
        <end position="41"/>
    </location>
</feature>
<proteinExistence type="predicted"/>
<feature type="coiled-coil region" evidence="1">
    <location>
        <begin position="556"/>
        <end position="613"/>
    </location>
</feature>
<feature type="coiled-coil region" evidence="1">
    <location>
        <begin position="128"/>
        <end position="155"/>
    </location>
</feature>
<gene>
    <name evidence="3" type="ORF">TTRE_0000336601</name>
</gene>
<feature type="region of interest" description="Disordered" evidence="2">
    <location>
        <begin position="837"/>
        <end position="861"/>
    </location>
</feature>
<dbReference type="Proteomes" id="UP000030665">
    <property type="component" value="Unassembled WGS sequence"/>
</dbReference>
<evidence type="ECO:0000256" key="1">
    <source>
        <dbReference type="SAM" id="Coils"/>
    </source>
</evidence>
<feature type="compositionally biased region" description="Basic and acidic residues" evidence="2">
    <location>
        <begin position="445"/>
        <end position="461"/>
    </location>
</feature>
<dbReference type="OrthoDB" id="10439702at2759"/>
<evidence type="ECO:0000313" key="3">
    <source>
        <dbReference type="EMBL" id="CDW55095.1"/>
    </source>
</evidence>
<evidence type="ECO:0000313" key="4">
    <source>
        <dbReference type="Proteomes" id="UP000030665"/>
    </source>
</evidence>
<organism evidence="3 4">
    <name type="scientific">Trichuris trichiura</name>
    <name type="common">Whipworm</name>
    <name type="synonym">Trichocephalus trichiurus</name>
    <dbReference type="NCBI Taxonomy" id="36087"/>
    <lineage>
        <taxon>Eukaryota</taxon>
        <taxon>Metazoa</taxon>
        <taxon>Ecdysozoa</taxon>
        <taxon>Nematoda</taxon>
        <taxon>Enoplea</taxon>
        <taxon>Dorylaimia</taxon>
        <taxon>Trichinellida</taxon>
        <taxon>Trichuridae</taxon>
        <taxon>Trichuris</taxon>
    </lineage>
</organism>
<feature type="compositionally biased region" description="Acidic residues" evidence="2">
    <location>
        <begin position="318"/>
        <end position="334"/>
    </location>
</feature>
<reference evidence="3" key="1">
    <citation type="submission" date="2014-01" db="EMBL/GenBank/DDBJ databases">
        <authorList>
            <person name="Aslett M."/>
        </authorList>
    </citation>
    <scope>NUCLEOTIDE SEQUENCE</scope>
</reference>
<reference evidence="3" key="2">
    <citation type="submission" date="2014-03" db="EMBL/GenBank/DDBJ databases">
        <title>The whipworm genome and dual-species transcriptomics of an intimate host-pathogen interaction.</title>
        <authorList>
            <person name="Foth B.J."/>
            <person name="Tsai I.J."/>
            <person name="Reid A.J."/>
            <person name="Bancroft A.J."/>
            <person name="Nichol S."/>
            <person name="Tracey A."/>
            <person name="Holroyd N."/>
            <person name="Cotton J.A."/>
            <person name="Stanley E.J."/>
            <person name="Zarowiecki M."/>
            <person name="Liu J.Z."/>
            <person name="Huckvale T."/>
            <person name="Cooper P.J."/>
            <person name="Grencis R.K."/>
            <person name="Berriman M."/>
        </authorList>
    </citation>
    <scope>NUCLEOTIDE SEQUENCE [LARGE SCALE GENOMIC DNA]</scope>
</reference>
<evidence type="ECO:0000256" key="2">
    <source>
        <dbReference type="SAM" id="MobiDB-lite"/>
    </source>
</evidence>
<keyword evidence="4" id="KW-1185">Reference proteome</keyword>
<feature type="region of interest" description="Disordered" evidence="2">
    <location>
        <begin position="295"/>
        <end position="496"/>
    </location>
</feature>
<feature type="compositionally biased region" description="Low complexity" evidence="2">
    <location>
        <begin position="750"/>
        <end position="765"/>
    </location>
</feature>
<sequence length="1165" mass="130059">MARYFDVDKFFTDVQNSKIQLESLSERLERLKDSISTFDLENAKENEKKLPFRFRTNKLYEDVPAYGRRFVHDWERRFREDMRKQTNKANRFDSVKHADNQFDSAPVVKARKSQRTEASPTKAAPDEFDNLKQKLRALKAKGMELRQSVMNLTEKEAAANEVSRATRSPALEKSITQGVRKPTERLASIPAVDIDLPVFVREHRTRAKERAPLAPAAKAVGKSEDVLRRIRPLYESRASKNLRSRSAKVADANFYPGSHYDMESLDSAIEKIRKRYFDLMGPDVMYRNIRHSESPARDINNEASANGKVVDASVQASVEEEEEEEHDDNDDEDATPPKSKSSNASSIAANSNLSTSPLPVSPSGRAGEDYATLDFKNSSAGHSPKAEEPIISASSDEQDSKTPTPTPLVLNAPSSSNESVVTVQPSVSEPLSPEEEISKATSSPKESREQRVSKKTARTESEISEIPLEANSATTPSASRSVTKANSGQSQNSWKTEEEIFGRDMVKNSRRIYGAKSDEHNEDNLHRWASIHMKALRAYFEVQIALLHCEKKIGHRKNAEEYAKFIDEQVSDLKQKFERESQSLQGSVVSVVDEQREAQAKRLIKERKALEKDAKIVAMLESKAFKAWSLPAGLWMMSSSLSSSSEATTNGRPMPHVIHKLNAENDALTPLSGRSEYNARIQTLKKELEQRKNVARKLTYEYNQRSKQHLLSHEQSLAKQIEIYEGNIQKTEQMISDLTSAKGREEVHSSPRIITSPRSSAPSARQPDVLIEQPKTQDTHIDVLNLENNVSMSSGPSLSESEANIEDAQSDHERISENAAANLVDVAKAALASSSDTSLANSDRHTIDIGDSSPKPDNSFGKVGIDDIDNAVSKMTIRLLDNVATSCQDTLRQWKASPEARSDMPGVISTFDAISPRLLHSSRLKAAEFPTTPLVPKLELRSLTDEAEKDGVALLNANATPRLDVDSYSNLTPTPLVSSSKEAVKAIVRVSVDCLLKQLATGQSLWKTPKAAELYFVACELSNHRRGNSEQFDHLFRDFIFDLCRDFVANIYGCNEKADCIGEPGCRYALSSQVIKGNDEMVKRLVDLLVLQSIFSSSRHPRIDAVARRSWDDVDNRILSEMYEQDAVFFNPNTVEEEVLNASADVIVSQEIPTVVEECLRLIRP</sequence>
<dbReference type="EMBL" id="HG805935">
    <property type="protein sequence ID" value="CDW55095.1"/>
    <property type="molecule type" value="Genomic_DNA"/>
</dbReference>
<dbReference type="STRING" id="36087.A0A077Z8S8"/>
<feature type="compositionally biased region" description="Polar residues" evidence="2">
    <location>
        <begin position="471"/>
        <end position="494"/>
    </location>
</feature>
<feature type="compositionally biased region" description="Low complexity" evidence="2">
    <location>
        <begin position="791"/>
        <end position="801"/>
    </location>
</feature>
<feature type="compositionally biased region" description="Polar residues" evidence="2">
    <location>
        <begin position="412"/>
        <end position="424"/>
    </location>
</feature>
<feature type="compositionally biased region" description="Low complexity" evidence="2">
    <location>
        <begin position="339"/>
        <end position="356"/>
    </location>
</feature>
<feature type="coiled-coil region" evidence="1">
    <location>
        <begin position="674"/>
        <end position="741"/>
    </location>
</feature>
<feature type="region of interest" description="Disordered" evidence="2">
    <location>
        <begin position="742"/>
        <end position="809"/>
    </location>
</feature>
<dbReference type="AlphaFoldDB" id="A0A077Z8S8"/>
<protein>
    <submittedName>
        <fullName evidence="3">Nitrilase protein</fullName>
    </submittedName>
</protein>
<keyword evidence="1" id="KW-0175">Coiled coil</keyword>
<name>A0A077Z8S8_TRITR</name>